<name>A0A834WIF9_9FABA</name>
<dbReference type="EMBL" id="JAAIUW010000007">
    <property type="protein sequence ID" value="KAF7823972.1"/>
    <property type="molecule type" value="Genomic_DNA"/>
</dbReference>
<evidence type="ECO:0000256" key="1">
    <source>
        <dbReference type="SAM" id="MobiDB-lite"/>
    </source>
</evidence>
<evidence type="ECO:0000313" key="2">
    <source>
        <dbReference type="EMBL" id="KAF7823972.1"/>
    </source>
</evidence>
<keyword evidence="3" id="KW-1185">Reference proteome</keyword>
<accession>A0A834WIF9</accession>
<feature type="compositionally biased region" description="Polar residues" evidence="1">
    <location>
        <begin position="41"/>
        <end position="61"/>
    </location>
</feature>
<dbReference type="AlphaFoldDB" id="A0A834WIF9"/>
<sequence>MDLALKIEGRNNVLEKLKEERVSKTLKTYQCPKWISWRPNTTKPIVTSKPSKTNTASNSNGSRKHKGGEGERIMIALNNSREGFRRLTEEE</sequence>
<evidence type="ECO:0000313" key="3">
    <source>
        <dbReference type="Proteomes" id="UP000634136"/>
    </source>
</evidence>
<proteinExistence type="predicted"/>
<dbReference type="Proteomes" id="UP000634136">
    <property type="component" value="Unassembled WGS sequence"/>
</dbReference>
<gene>
    <name evidence="2" type="ORF">G2W53_022116</name>
</gene>
<comment type="caution">
    <text evidence="2">The sequence shown here is derived from an EMBL/GenBank/DDBJ whole genome shotgun (WGS) entry which is preliminary data.</text>
</comment>
<organism evidence="2 3">
    <name type="scientific">Senna tora</name>
    <dbReference type="NCBI Taxonomy" id="362788"/>
    <lineage>
        <taxon>Eukaryota</taxon>
        <taxon>Viridiplantae</taxon>
        <taxon>Streptophyta</taxon>
        <taxon>Embryophyta</taxon>
        <taxon>Tracheophyta</taxon>
        <taxon>Spermatophyta</taxon>
        <taxon>Magnoliopsida</taxon>
        <taxon>eudicotyledons</taxon>
        <taxon>Gunneridae</taxon>
        <taxon>Pentapetalae</taxon>
        <taxon>rosids</taxon>
        <taxon>fabids</taxon>
        <taxon>Fabales</taxon>
        <taxon>Fabaceae</taxon>
        <taxon>Caesalpinioideae</taxon>
        <taxon>Cassia clade</taxon>
        <taxon>Senna</taxon>
    </lineage>
</organism>
<feature type="region of interest" description="Disordered" evidence="1">
    <location>
        <begin position="41"/>
        <end position="72"/>
    </location>
</feature>
<protein>
    <submittedName>
        <fullName evidence="2">Uncharacterized protein</fullName>
    </submittedName>
</protein>
<reference evidence="2" key="1">
    <citation type="submission" date="2020-09" db="EMBL/GenBank/DDBJ databases">
        <title>Genome-Enabled Discovery of Anthraquinone Biosynthesis in Senna tora.</title>
        <authorList>
            <person name="Kang S.-H."/>
            <person name="Pandey R.P."/>
            <person name="Lee C.-M."/>
            <person name="Sim J.-S."/>
            <person name="Jeong J.-T."/>
            <person name="Choi B.-S."/>
            <person name="Jung M."/>
            <person name="Ginzburg D."/>
            <person name="Zhao K."/>
            <person name="Won S.Y."/>
            <person name="Oh T.-J."/>
            <person name="Yu Y."/>
            <person name="Kim N.-H."/>
            <person name="Lee O.R."/>
            <person name="Lee T.-H."/>
            <person name="Bashyal P."/>
            <person name="Kim T.-S."/>
            <person name="Lee W.-H."/>
            <person name="Kawkins C."/>
            <person name="Kim C.-K."/>
            <person name="Kim J.S."/>
            <person name="Ahn B.O."/>
            <person name="Rhee S.Y."/>
            <person name="Sohng J.K."/>
        </authorList>
    </citation>
    <scope>NUCLEOTIDE SEQUENCE</scope>
    <source>
        <tissue evidence="2">Leaf</tissue>
    </source>
</reference>